<dbReference type="STRING" id="671072.PL9214670021"/>
<dbReference type="OrthoDB" id="9255714at2"/>
<dbReference type="InterPro" id="IPR027417">
    <property type="entry name" value="P-loop_NTPase"/>
</dbReference>
<evidence type="ECO:0000256" key="1">
    <source>
        <dbReference type="SAM" id="MobiDB-lite"/>
    </source>
</evidence>
<proteinExistence type="predicted"/>
<dbReference type="InterPro" id="IPR024983">
    <property type="entry name" value="CHAT_dom"/>
</dbReference>
<dbReference type="AlphaFoldDB" id="A0A1J1LS14"/>
<dbReference type="SUPFAM" id="SSF52540">
    <property type="entry name" value="P-loop containing nucleoside triphosphate hydrolases"/>
    <property type="match status" value="1"/>
</dbReference>
<evidence type="ECO:0000313" key="4">
    <source>
        <dbReference type="Proteomes" id="UP000184315"/>
    </source>
</evidence>
<keyword evidence="4" id="KW-1185">Reference proteome</keyword>
<accession>A0A1J1LS14</accession>
<dbReference type="EMBL" id="CZDF01000174">
    <property type="protein sequence ID" value="CUR35395.1"/>
    <property type="molecule type" value="Genomic_DNA"/>
</dbReference>
<name>A0A1J1LS14_9CYAN</name>
<dbReference type="RefSeq" id="WP_139295174.1">
    <property type="nucleotide sequence ID" value="NZ_LN889815.1"/>
</dbReference>
<organism evidence="3 4">
    <name type="scientific">Planktothrix tepida PCC 9214</name>
    <dbReference type="NCBI Taxonomy" id="671072"/>
    <lineage>
        <taxon>Bacteria</taxon>
        <taxon>Bacillati</taxon>
        <taxon>Cyanobacteriota</taxon>
        <taxon>Cyanophyceae</taxon>
        <taxon>Oscillatoriophycideae</taxon>
        <taxon>Oscillatoriales</taxon>
        <taxon>Microcoleaceae</taxon>
        <taxon>Planktothrix</taxon>
    </lineage>
</organism>
<reference evidence="4" key="1">
    <citation type="submission" date="2015-10" db="EMBL/GenBank/DDBJ databases">
        <authorList>
            <person name="Regsiter A."/>
            <person name="william w."/>
        </authorList>
    </citation>
    <scope>NUCLEOTIDE SEQUENCE [LARGE SCALE GENOMIC DNA]</scope>
</reference>
<feature type="domain" description="CHAT" evidence="2">
    <location>
        <begin position="211"/>
        <end position="336"/>
    </location>
</feature>
<evidence type="ECO:0000313" key="3">
    <source>
        <dbReference type="EMBL" id="CUR35395.1"/>
    </source>
</evidence>
<gene>
    <name evidence="3" type="ORF">PL9214670021</name>
</gene>
<evidence type="ECO:0000259" key="2">
    <source>
        <dbReference type="Pfam" id="PF12770"/>
    </source>
</evidence>
<dbReference type="Proteomes" id="UP000184315">
    <property type="component" value="Unassembled WGS sequence"/>
</dbReference>
<feature type="region of interest" description="Disordered" evidence="1">
    <location>
        <begin position="388"/>
        <end position="413"/>
    </location>
</feature>
<dbReference type="Pfam" id="PF12770">
    <property type="entry name" value="CHAT"/>
    <property type="match status" value="1"/>
</dbReference>
<protein>
    <recommendedName>
        <fullName evidence="2">CHAT domain-containing protein</fullName>
    </recommendedName>
</protein>
<feature type="compositionally biased region" description="Polar residues" evidence="1">
    <location>
        <begin position="388"/>
        <end position="410"/>
    </location>
</feature>
<sequence>MNKKRVILNLKNGNLKRGFTVNLQIFDESPLPLAEISGKLPPAFKILKEYSGWQSVYCQICRDYNQNQIKNVSIDDFVSKSENLGRSFKKWISSNKFRPIQDKILEKLGNDDEIQIIIQTDYELVRRMPWHLWTLLENYPKAEIAFSFTNFERVSKSLQPKDKVRILAIFGTRPHMQTGIPIDSDVDRRLLESLPDVEIEFMEEPKRIEINDKLRDEKGWNILFFAGHGGSQTSGYKGCIYINETEFLTVKGLNFSLKKAIDNGLKIAIFNCCNGLGLAEDLAKLHIPQVIVMREVVPDRVAQEFLKYFLQAFSQGKSLYLAVRESRERLHENLEYPFLKEDFFPCASWLPVICQNLAEEPPTWQSLRGINSEINSHPLYGTATTEITLPTSNSPNTNEGSIEQQQQTGSVDEASPEQLFNNIKITMLGASGSGKTSYMVSMYSAMQTGVNGFTLTAKDMDVDLKLTALWEKLVDVKGADRWPQSTYTGVKNYAFELNYGFHPIMGFEWLDYGGDAMSDRSTEQDVQKLVEHTLKSSCLFLCISGEHLSKKADWTTVRQIQSNRMSLFIQKIGDQLKPTIKQPFPVAIIITKYDLCNHRFKRGIIEDVKQIFQPFFTPDSSWLTMICPVSLGKTLVKDTEYSTIEPVNVHLPIIFAIYSVLRNHGWQLNQFKESDSFIKCFNSTAIQNQPKRFQNLESEINEIQSKIKLLAQELEKVSIFLAGKEVEIDI</sequence>